<sequence length="548" mass="57299">MGGILAVSTPARDQSDNSSSLISSRLATLTEWESDWAGLRVVVTGLGKTGFSIADTLAELGAAVVVVAASDDDAAQSAADTLKIVGVHEVILGVESSRKLPEVDGQPAELVVTSPGLPPSHPVLTQAAAAGIPIWGDIELAWRVRRRQGRKTADWITITGTNGKTTTTTIVESILRAAGLEAIAAGNIGTPILDAVRDPNGYEVLAIELSSFQLHWTESVSPVASVCLNLAQDHVDWHGSFDAYAADKAKVYHNTQKACVFNAEQIETERMVEEADVVEGCRAVGFSTGMPSISMVGVVEGLLVDRAFIAERKDSAAELAQISDIGDLVPRHLVANAAAAAALSRAYGVEPTAVREGLRSYDNGAHRIQAVAQNAGVLWVNDSKATNPHAASASLSAFNPVVWIAGGDAKGVDYSDLIQQHVNRIKAVVLIGADTSALRTALQRHAPNVPVIERESSETGKVQQAVAVPHRTQSELRTSWGDVVMTWAVQAAAGIAADGDTVLLAPAAASIDQFTSYAHRGDAFIGAVRGLLEGTGKANSSEGQGSNG</sequence>
<keyword evidence="9 10" id="KW-0133">Cell shape</keyword>
<dbReference type="AlphaFoldDB" id="A9WRE0"/>
<comment type="catalytic activity">
    <reaction evidence="9 10">
        <text>UDP-N-acetyl-alpha-D-muramoyl-L-alanine + D-glutamate + ATP = UDP-N-acetyl-alpha-D-muramoyl-L-alanyl-D-glutamate + ADP + phosphate + H(+)</text>
        <dbReference type="Rhea" id="RHEA:16429"/>
        <dbReference type="ChEBI" id="CHEBI:15378"/>
        <dbReference type="ChEBI" id="CHEBI:29986"/>
        <dbReference type="ChEBI" id="CHEBI:30616"/>
        <dbReference type="ChEBI" id="CHEBI:43474"/>
        <dbReference type="ChEBI" id="CHEBI:83898"/>
        <dbReference type="ChEBI" id="CHEBI:83900"/>
        <dbReference type="ChEBI" id="CHEBI:456216"/>
        <dbReference type="EC" id="6.3.2.9"/>
    </reaction>
</comment>
<dbReference type="GO" id="GO:0005737">
    <property type="term" value="C:cytoplasm"/>
    <property type="evidence" value="ECO:0007669"/>
    <property type="project" value="UniProtKB-SubCell"/>
</dbReference>
<dbReference type="InterPro" id="IPR013221">
    <property type="entry name" value="Mur_ligase_cen"/>
</dbReference>
<evidence type="ECO:0000259" key="12">
    <source>
        <dbReference type="Pfam" id="PF08245"/>
    </source>
</evidence>
<dbReference type="Pfam" id="PF08245">
    <property type="entry name" value="Mur_ligase_M"/>
    <property type="match status" value="1"/>
</dbReference>
<feature type="domain" description="Mur ligase central" evidence="12">
    <location>
        <begin position="158"/>
        <end position="343"/>
    </location>
</feature>
<dbReference type="UniPathway" id="UPA00219"/>
<keyword evidence="5 9" id="KW-0132">Cell division</keyword>
<evidence type="ECO:0000313" key="14">
    <source>
        <dbReference type="Proteomes" id="UP000002007"/>
    </source>
</evidence>
<dbReference type="InterPro" id="IPR036565">
    <property type="entry name" value="Mur-like_cat_sf"/>
</dbReference>
<accession>A9WRE0</accession>
<keyword evidence="8 9" id="KW-0131">Cell cycle</keyword>
<comment type="function">
    <text evidence="9 10">Cell wall formation. Catalyzes the addition of glutamate to the nucleotide precursor UDP-N-acetylmuramoyl-L-alanine (UMA).</text>
</comment>
<name>A9WRE0_RENSM</name>
<keyword evidence="9 10" id="KW-0961">Cell wall biogenesis/degradation</keyword>
<dbReference type="GO" id="GO:0008360">
    <property type="term" value="P:regulation of cell shape"/>
    <property type="evidence" value="ECO:0007669"/>
    <property type="project" value="UniProtKB-KW"/>
</dbReference>
<dbReference type="EC" id="6.3.2.9" evidence="9 10"/>
<feature type="binding site" evidence="9">
    <location>
        <begin position="160"/>
        <end position="166"/>
    </location>
    <ligand>
        <name>ATP</name>
        <dbReference type="ChEBI" id="CHEBI:30616"/>
    </ligand>
</feature>
<evidence type="ECO:0000256" key="10">
    <source>
        <dbReference type="RuleBase" id="RU003664"/>
    </source>
</evidence>
<dbReference type="PROSITE" id="PS01011">
    <property type="entry name" value="FOLYLPOLYGLU_SYNT_1"/>
    <property type="match status" value="1"/>
</dbReference>
<protein>
    <recommendedName>
        <fullName evidence="9 10">UDP-N-acetylmuramoylalanine--D-glutamate ligase</fullName>
        <ecNumber evidence="9 10">6.3.2.9</ecNumber>
    </recommendedName>
    <alternativeName>
        <fullName evidence="9">D-glutamic acid-adding enzyme</fullName>
    </alternativeName>
    <alternativeName>
        <fullName evidence="9">UDP-N-acetylmuramoyl-L-alanyl-D-glutamate synthetase</fullName>
    </alternativeName>
</protein>
<keyword evidence="4 9" id="KW-0436">Ligase</keyword>
<dbReference type="Pfam" id="PF02875">
    <property type="entry name" value="Mur_ligase_C"/>
    <property type="match status" value="1"/>
</dbReference>
<dbReference type="STRING" id="288705.RSal33209_2496"/>
<dbReference type="Pfam" id="PF21799">
    <property type="entry name" value="MurD-like_N"/>
    <property type="match status" value="1"/>
</dbReference>
<dbReference type="PANTHER" id="PTHR43692:SF1">
    <property type="entry name" value="UDP-N-ACETYLMURAMOYLALANINE--D-GLUTAMATE LIGASE"/>
    <property type="match status" value="1"/>
</dbReference>
<dbReference type="NCBIfam" id="TIGR01087">
    <property type="entry name" value="murD"/>
    <property type="match status" value="1"/>
</dbReference>
<evidence type="ECO:0000259" key="11">
    <source>
        <dbReference type="Pfam" id="PF02875"/>
    </source>
</evidence>
<dbReference type="Gene3D" id="3.90.190.20">
    <property type="entry name" value="Mur ligase, C-terminal domain"/>
    <property type="match status" value="1"/>
</dbReference>
<dbReference type="GO" id="GO:0008764">
    <property type="term" value="F:UDP-N-acetylmuramoylalanine-D-glutamate ligase activity"/>
    <property type="evidence" value="ECO:0007669"/>
    <property type="project" value="UniProtKB-UniRule"/>
</dbReference>
<dbReference type="Proteomes" id="UP000002007">
    <property type="component" value="Chromosome"/>
</dbReference>
<gene>
    <name evidence="9" type="primary">murD</name>
    <name evidence="13" type="ordered locus">RSal33209_2496</name>
</gene>
<evidence type="ECO:0000256" key="9">
    <source>
        <dbReference type="HAMAP-Rule" id="MF_00639"/>
    </source>
</evidence>
<evidence type="ECO:0000256" key="1">
    <source>
        <dbReference type="ARBA" id="ARBA00004496"/>
    </source>
</evidence>
<evidence type="ECO:0000256" key="3">
    <source>
        <dbReference type="ARBA" id="ARBA00022490"/>
    </source>
</evidence>
<dbReference type="SMR" id="A9WRE0"/>
<dbReference type="Gene3D" id="3.40.50.720">
    <property type="entry name" value="NAD(P)-binding Rossmann-like Domain"/>
    <property type="match status" value="1"/>
</dbReference>
<reference evidence="14" key="1">
    <citation type="journal article" date="2008" name="J. Bacteriol.">
        <title>Genome sequence of the fish pathogen Renibacterium salmoninarum suggests reductive evolution away from an environmental Arthrobacter ancestor.</title>
        <authorList>
            <person name="Wiens G.D."/>
            <person name="Rockey D.D."/>
            <person name="Wu Z."/>
            <person name="Chang J."/>
            <person name="Levy R."/>
            <person name="Crane S."/>
            <person name="Chen D.S."/>
            <person name="Capri G.R."/>
            <person name="Burnett J.R."/>
            <person name="Sudheesh P.S."/>
            <person name="Schipma M.J."/>
            <person name="Burd H."/>
            <person name="Bhattacharyya A."/>
            <person name="Rhodes L.D."/>
            <person name="Kaul R."/>
            <person name="Strom M.S."/>
        </authorList>
    </citation>
    <scope>NUCLEOTIDE SEQUENCE [LARGE SCALE GENOMIC DNA]</scope>
    <source>
        <strain evidence="14">ATCC 33209 / DSM 20767 / JCM 11484 / NBRC 15589 / NCIMB 2235</strain>
    </source>
</reference>
<comment type="pathway">
    <text evidence="2 9 10">Cell wall biogenesis; peptidoglycan biosynthesis.</text>
</comment>
<dbReference type="PANTHER" id="PTHR43692">
    <property type="entry name" value="UDP-N-ACETYLMURAMOYLALANINE--D-GLUTAMATE LIGASE"/>
    <property type="match status" value="1"/>
</dbReference>
<dbReference type="HOGENOM" id="CLU_032540_0_0_11"/>
<dbReference type="InterPro" id="IPR036615">
    <property type="entry name" value="Mur_ligase_C_dom_sf"/>
</dbReference>
<evidence type="ECO:0000256" key="7">
    <source>
        <dbReference type="ARBA" id="ARBA00022840"/>
    </source>
</evidence>
<dbReference type="InterPro" id="IPR004101">
    <property type="entry name" value="Mur_ligase_C"/>
</dbReference>
<evidence type="ECO:0000313" key="13">
    <source>
        <dbReference type="EMBL" id="ABY24222.1"/>
    </source>
</evidence>
<dbReference type="InterPro" id="IPR018109">
    <property type="entry name" value="Folylpolyglutamate_synth_CS"/>
</dbReference>
<dbReference type="SUPFAM" id="SSF53623">
    <property type="entry name" value="MurD-like peptide ligases, catalytic domain"/>
    <property type="match status" value="1"/>
</dbReference>
<keyword evidence="7 9" id="KW-0067">ATP-binding</keyword>
<organism evidence="13 14">
    <name type="scientific">Renibacterium salmoninarum (strain ATCC 33209 / DSM 20767 / JCM 11484 / NBRC 15589 / NCIMB 2235)</name>
    <dbReference type="NCBI Taxonomy" id="288705"/>
    <lineage>
        <taxon>Bacteria</taxon>
        <taxon>Bacillati</taxon>
        <taxon>Actinomycetota</taxon>
        <taxon>Actinomycetes</taxon>
        <taxon>Micrococcales</taxon>
        <taxon>Micrococcaceae</taxon>
        <taxon>Renibacterium</taxon>
    </lineage>
</organism>
<evidence type="ECO:0000256" key="5">
    <source>
        <dbReference type="ARBA" id="ARBA00022618"/>
    </source>
</evidence>
<evidence type="ECO:0000256" key="8">
    <source>
        <dbReference type="ARBA" id="ARBA00023306"/>
    </source>
</evidence>
<dbReference type="Gene3D" id="3.40.1190.10">
    <property type="entry name" value="Mur-like, catalytic domain"/>
    <property type="match status" value="1"/>
</dbReference>
<dbReference type="GO" id="GO:0071555">
    <property type="term" value="P:cell wall organization"/>
    <property type="evidence" value="ECO:0007669"/>
    <property type="project" value="UniProtKB-KW"/>
</dbReference>
<feature type="domain" description="Mur ligase C-terminal" evidence="11">
    <location>
        <begin position="366"/>
        <end position="468"/>
    </location>
</feature>
<dbReference type="KEGG" id="rsa:RSal33209_2496"/>
<comment type="subcellular location">
    <subcellularLocation>
        <location evidence="1 9 10">Cytoplasm</location>
    </subcellularLocation>
</comment>
<dbReference type="HAMAP" id="MF_00639">
    <property type="entry name" value="MurD"/>
    <property type="match status" value="1"/>
</dbReference>
<dbReference type="GO" id="GO:0004326">
    <property type="term" value="F:tetrahydrofolylpolyglutamate synthase activity"/>
    <property type="evidence" value="ECO:0007669"/>
    <property type="project" value="InterPro"/>
</dbReference>
<evidence type="ECO:0000256" key="4">
    <source>
        <dbReference type="ARBA" id="ARBA00022598"/>
    </source>
</evidence>
<keyword evidence="3 9" id="KW-0963">Cytoplasm</keyword>
<comment type="similarity">
    <text evidence="9">Belongs to the MurCDEF family.</text>
</comment>
<dbReference type="SUPFAM" id="SSF53244">
    <property type="entry name" value="MurD-like peptide ligases, peptide-binding domain"/>
    <property type="match status" value="1"/>
</dbReference>
<dbReference type="eggNOG" id="COG0771">
    <property type="taxonomic scope" value="Bacteria"/>
</dbReference>
<dbReference type="GO" id="GO:0009252">
    <property type="term" value="P:peptidoglycan biosynthetic process"/>
    <property type="evidence" value="ECO:0007669"/>
    <property type="project" value="UniProtKB-UniRule"/>
</dbReference>
<dbReference type="InterPro" id="IPR005762">
    <property type="entry name" value="MurD"/>
</dbReference>
<dbReference type="SUPFAM" id="SSF51984">
    <property type="entry name" value="MurCD N-terminal domain"/>
    <property type="match status" value="1"/>
</dbReference>
<evidence type="ECO:0000256" key="2">
    <source>
        <dbReference type="ARBA" id="ARBA00004752"/>
    </source>
</evidence>
<evidence type="ECO:0000256" key="6">
    <source>
        <dbReference type="ARBA" id="ARBA00022741"/>
    </source>
</evidence>
<keyword evidence="6 9" id="KW-0547">Nucleotide-binding</keyword>
<keyword evidence="14" id="KW-1185">Reference proteome</keyword>
<dbReference type="EMBL" id="CP000910">
    <property type="protein sequence ID" value="ABY24222.1"/>
    <property type="molecule type" value="Genomic_DNA"/>
</dbReference>
<dbReference type="GO" id="GO:0005524">
    <property type="term" value="F:ATP binding"/>
    <property type="evidence" value="ECO:0007669"/>
    <property type="project" value="UniProtKB-UniRule"/>
</dbReference>
<dbReference type="GO" id="GO:0051301">
    <property type="term" value="P:cell division"/>
    <property type="evidence" value="ECO:0007669"/>
    <property type="project" value="UniProtKB-KW"/>
</dbReference>
<dbReference type="RefSeq" id="WP_012245882.1">
    <property type="nucleotide sequence ID" value="NC_010168.1"/>
</dbReference>
<keyword evidence="9 10" id="KW-0573">Peptidoglycan synthesis</keyword>
<proteinExistence type="inferred from homology"/>